<organism evidence="1 2">
    <name type="scientific">Escherichia coli</name>
    <dbReference type="NCBI Taxonomy" id="562"/>
    <lineage>
        <taxon>Bacteria</taxon>
        <taxon>Pseudomonadati</taxon>
        <taxon>Pseudomonadota</taxon>
        <taxon>Gammaproteobacteria</taxon>
        <taxon>Enterobacterales</taxon>
        <taxon>Enterobacteriaceae</taxon>
        <taxon>Escherichia</taxon>
    </lineage>
</organism>
<dbReference type="AlphaFoldDB" id="A0A376LBY0"/>
<evidence type="ECO:0000313" key="2">
    <source>
        <dbReference type="Proteomes" id="UP000254877"/>
    </source>
</evidence>
<proteinExistence type="predicted"/>
<sequence length="92" mass="10158">MRGRWRWLTRKWTLNIAPAQGDLISVSASGYNETLGAAKTTVGDTLTLTVTTKDCQGNVAGNIPFYYQTTGCEKPPGRGEITPHRWCWIALS</sequence>
<accession>A0A376LBY0</accession>
<reference evidence="1 2" key="1">
    <citation type="submission" date="2018-06" db="EMBL/GenBank/DDBJ databases">
        <authorList>
            <consortium name="Pathogen Informatics"/>
            <person name="Doyle S."/>
        </authorList>
    </citation>
    <scope>NUCLEOTIDE SEQUENCE [LARGE SCALE GENOMIC DNA]</scope>
    <source>
        <strain evidence="1 2">NCTC7928</strain>
    </source>
</reference>
<name>A0A376LBY0_ECOLX</name>
<dbReference type="Proteomes" id="UP000254877">
    <property type="component" value="Unassembled WGS sequence"/>
</dbReference>
<gene>
    <name evidence="1" type="ORF">NCTC7928_01330</name>
</gene>
<dbReference type="EMBL" id="UGAB01000002">
    <property type="protein sequence ID" value="STF40765.1"/>
    <property type="molecule type" value="Genomic_DNA"/>
</dbReference>
<evidence type="ECO:0000313" key="1">
    <source>
        <dbReference type="EMBL" id="STF40765.1"/>
    </source>
</evidence>
<protein>
    <submittedName>
        <fullName evidence="1">RatA like protein</fullName>
    </submittedName>
</protein>